<dbReference type="AlphaFoldDB" id="U2WTV9"/>
<keyword evidence="1" id="KW-1133">Transmembrane helix</keyword>
<name>U2WTV9_9PROT</name>
<dbReference type="RefSeq" id="WP_021776921.1">
    <property type="nucleotide sequence ID" value="NZ_AWXE01000003.1"/>
</dbReference>
<evidence type="ECO:0008006" key="4">
    <source>
        <dbReference type="Google" id="ProtNLM"/>
    </source>
</evidence>
<feature type="transmembrane region" description="Helical" evidence="1">
    <location>
        <begin position="15"/>
        <end position="38"/>
    </location>
</feature>
<keyword evidence="1" id="KW-0812">Transmembrane</keyword>
<evidence type="ECO:0000313" key="3">
    <source>
        <dbReference type="Proteomes" id="UP000016762"/>
    </source>
</evidence>
<sequence length="181" mass="21518">MNETPIQISKRKRNIFVIVCLISLAANFFVLGAGISFYTQGHPHKVTDKTKSVERIEKRFLKRINIDDRPAVREVFKQNREQSKSLFESYYKERENYIAYIKRGEIKEIDLQMISKDLLIQERNLSRHLNAVLQQLILVSGPETRKKIAEMIRVRNGHHRTNRSWLPAKERLQKQPEKRYE</sequence>
<dbReference type="OrthoDB" id="9781616at2"/>
<dbReference type="EMBL" id="AWXE01000003">
    <property type="protein sequence ID" value="ERL46968.1"/>
    <property type="molecule type" value="Genomic_DNA"/>
</dbReference>
<accession>U2WTV9</accession>
<evidence type="ECO:0000256" key="1">
    <source>
        <dbReference type="SAM" id="Phobius"/>
    </source>
</evidence>
<reference evidence="2 3" key="1">
    <citation type="journal article" date="2014" name="FEMS Microbiol. Ecol.">
        <title>Genomic differentiation among two strains of the PS1 clade isolated from geographically separated marine habitats.</title>
        <authorList>
            <person name="Jimenez-Infante F."/>
            <person name="Ngugi D.K."/>
            <person name="Alam I."/>
            <person name="Rashid M."/>
            <person name="Baalawi W."/>
            <person name="Kamau A.A."/>
            <person name="Bajic V.B."/>
            <person name="Stingl U."/>
        </authorList>
    </citation>
    <scope>NUCLEOTIDE SEQUENCE [LARGE SCALE GENOMIC DNA]</scope>
    <source>
        <strain evidence="2 3">RS24</strain>
    </source>
</reference>
<proteinExistence type="predicted"/>
<dbReference type="STRING" id="1397666.RS24_00894"/>
<gene>
    <name evidence="2" type="ORF">RS24_00894</name>
</gene>
<keyword evidence="3" id="KW-1185">Reference proteome</keyword>
<dbReference type="Proteomes" id="UP000016762">
    <property type="component" value="Unassembled WGS sequence"/>
</dbReference>
<keyword evidence="1" id="KW-0472">Membrane</keyword>
<evidence type="ECO:0000313" key="2">
    <source>
        <dbReference type="EMBL" id="ERL46968.1"/>
    </source>
</evidence>
<organism evidence="2 3">
    <name type="scientific">Candidatus Micropelagius thuwalensis</name>
    <dbReference type="NCBI Taxonomy" id="1397666"/>
    <lineage>
        <taxon>Bacteria</taxon>
        <taxon>Pseudomonadati</taxon>
        <taxon>Pseudomonadota</taxon>
        <taxon>Alphaproteobacteria</taxon>
        <taxon>PS1 clade</taxon>
        <taxon>Candidatus Micropelagius</taxon>
    </lineage>
</organism>
<comment type="caution">
    <text evidence="2">The sequence shown here is derived from an EMBL/GenBank/DDBJ whole genome shotgun (WGS) entry which is preliminary data.</text>
</comment>
<protein>
    <recommendedName>
        <fullName evidence="4">Periplasmic heavy metal sensor</fullName>
    </recommendedName>
</protein>